<feature type="compositionally biased region" description="Polar residues" evidence="1">
    <location>
        <begin position="64"/>
        <end position="77"/>
    </location>
</feature>
<sequence>MEAAKRLQPQQRRGAEPEALQAVKPLQSQQPGRAERPAFKKDSWKVASEKAGRRHPGGNDCEVLSNQSTKAPSSPMRSESAGRPALEDSRKVAPLEKAGHRHSGDKDCEALSNRPTKVPISPVSVRTSELPAPEDGSQKLEPDTARRPSMNSAYELLSSRSMASSDSRTRFRVCHVGSCRKADRCHSSGKHCEALSNQSTKVAMSSVIAGRWNDRPSTRTVAALPRTRATSYFPTLPQRRSRPRAASECARWARAARTRARRKMPGVEPHLSRVSPLPSCP</sequence>
<feature type="compositionally biased region" description="Basic and acidic residues" evidence="1">
    <location>
        <begin position="85"/>
        <end position="109"/>
    </location>
</feature>
<organism evidence="2">
    <name type="scientific">Pyrodinium bahamense</name>
    <dbReference type="NCBI Taxonomy" id="73915"/>
    <lineage>
        <taxon>Eukaryota</taxon>
        <taxon>Sar</taxon>
        <taxon>Alveolata</taxon>
        <taxon>Dinophyceae</taxon>
        <taxon>Gonyaulacales</taxon>
        <taxon>Pyrocystaceae</taxon>
        <taxon>Pyrodinium</taxon>
    </lineage>
</organism>
<proteinExistence type="predicted"/>
<feature type="compositionally biased region" description="Basic and acidic residues" evidence="1">
    <location>
        <begin position="33"/>
        <end position="51"/>
    </location>
</feature>
<dbReference type="AlphaFoldDB" id="A0A7S0A7U8"/>
<feature type="region of interest" description="Disordered" evidence="1">
    <location>
        <begin position="256"/>
        <end position="281"/>
    </location>
</feature>
<accession>A0A7S0A7U8</accession>
<gene>
    <name evidence="2" type="ORF">PBAH0796_LOCUS10382</name>
</gene>
<feature type="compositionally biased region" description="Basic and acidic residues" evidence="1">
    <location>
        <begin position="136"/>
        <end position="146"/>
    </location>
</feature>
<evidence type="ECO:0000256" key="1">
    <source>
        <dbReference type="SAM" id="MobiDB-lite"/>
    </source>
</evidence>
<evidence type="ECO:0000313" key="2">
    <source>
        <dbReference type="EMBL" id="CAD8355015.1"/>
    </source>
</evidence>
<reference evidence="2" key="1">
    <citation type="submission" date="2021-01" db="EMBL/GenBank/DDBJ databases">
        <authorList>
            <person name="Corre E."/>
            <person name="Pelletier E."/>
            <person name="Niang G."/>
            <person name="Scheremetjew M."/>
            <person name="Finn R."/>
            <person name="Kale V."/>
            <person name="Holt S."/>
            <person name="Cochrane G."/>
            <person name="Meng A."/>
            <person name="Brown T."/>
            <person name="Cohen L."/>
        </authorList>
    </citation>
    <scope>NUCLEOTIDE SEQUENCE</scope>
    <source>
        <strain evidence="2">Pbaha01</strain>
    </source>
</reference>
<protein>
    <submittedName>
        <fullName evidence="2">Uncharacterized protein</fullName>
    </submittedName>
</protein>
<feature type="region of interest" description="Disordered" evidence="1">
    <location>
        <begin position="1"/>
        <end position="151"/>
    </location>
</feature>
<dbReference type="EMBL" id="HBEG01017236">
    <property type="protein sequence ID" value="CAD8355015.1"/>
    <property type="molecule type" value="Transcribed_RNA"/>
</dbReference>
<name>A0A7S0A7U8_9DINO</name>